<evidence type="ECO:0000256" key="1">
    <source>
        <dbReference type="ARBA" id="ARBA00012382"/>
    </source>
</evidence>
<proteinExistence type="inferred from homology"/>
<name>B2W0S1_PYRTR</name>
<keyword evidence="3" id="KW-0479">Metal-binding</keyword>
<dbReference type="eggNOG" id="KOG0777">
    <property type="taxonomic scope" value="Eukaryota"/>
</dbReference>
<evidence type="ECO:0000313" key="6">
    <source>
        <dbReference type="EMBL" id="EDU46894.1"/>
    </source>
</evidence>
<dbReference type="Proteomes" id="UP000001471">
    <property type="component" value="Unassembled WGS sequence"/>
</dbReference>
<dbReference type="InterPro" id="IPR008949">
    <property type="entry name" value="Isoprenoid_synthase_dom_sf"/>
</dbReference>
<accession>B2W0S1</accession>
<evidence type="ECO:0000256" key="5">
    <source>
        <dbReference type="RuleBase" id="RU004466"/>
    </source>
</evidence>
<evidence type="ECO:0000256" key="4">
    <source>
        <dbReference type="ARBA" id="ARBA00022842"/>
    </source>
</evidence>
<dbReference type="GO" id="GO:0008299">
    <property type="term" value="P:isoprenoid biosynthetic process"/>
    <property type="evidence" value="ECO:0007669"/>
    <property type="project" value="InterPro"/>
</dbReference>
<keyword evidence="4" id="KW-0460">Magnesium</keyword>
<gene>
    <name evidence="6" type="ORF">PTRG_04056</name>
</gene>
<dbReference type="GO" id="GO:0043386">
    <property type="term" value="P:mycotoxin biosynthetic process"/>
    <property type="evidence" value="ECO:0007669"/>
    <property type="project" value="UniProtKB-ARBA"/>
</dbReference>
<dbReference type="PANTHER" id="PTHR12001">
    <property type="entry name" value="GERANYLGERANYL PYROPHOSPHATE SYNTHASE"/>
    <property type="match status" value="1"/>
</dbReference>
<dbReference type="SUPFAM" id="SSF54909">
    <property type="entry name" value="Dimeric alpha+beta barrel"/>
    <property type="match status" value="1"/>
</dbReference>
<comment type="similarity">
    <text evidence="5">Belongs to the FPP/GGPP synthase family.</text>
</comment>
<protein>
    <recommendedName>
        <fullName evidence="1">geranylgeranyl diphosphate synthase</fullName>
        <ecNumber evidence="1">2.5.1.29</ecNumber>
    </recommendedName>
</protein>
<keyword evidence="2 5" id="KW-0808">Transferase</keyword>
<dbReference type="InParanoid" id="B2W0S1"/>
<dbReference type="InterPro" id="IPR000092">
    <property type="entry name" value="Polyprenyl_synt"/>
</dbReference>
<evidence type="ECO:0000256" key="3">
    <source>
        <dbReference type="ARBA" id="ARBA00022723"/>
    </source>
</evidence>
<sequence length="344" mass="39721">MLDDLVCEVETHEPNALSFQVVWDNDAKVYYVIEKFTDEAAWAYHRDQPYTAELRRISQEEHNLAKKVDHVTSKMDGIAQPSLTLLKAPYPIDAACSYMVSLPSKGVRSTLIYALNQWFQISNRHVNLIKEITSMLHNSSFILHDIQDQSPLRREKPAAHTIFGTAQSINSSTYLFVRAMQMVSDNFNRAVQRSFLEILQRMHIGQNYDLHWRFHLICPTEDEYFEMVDQKTGCMFEVLLLLMASKSRHAKEQSFSSFLRIFGRYFQRMAPASFAQIAAIFRNNQTDTVRLSPETKSYIISLFKASGALDVTIDLITEMERQLISEVKRLEGQMGEPNCFRLLA</sequence>
<dbReference type="GO" id="GO:0004311">
    <property type="term" value="F:geranylgeranyl diphosphate synthase activity"/>
    <property type="evidence" value="ECO:0007669"/>
    <property type="project" value="UniProtKB-EC"/>
</dbReference>
<reference evidence="7" key="1">
    <citation type="journal article" date="2013" name="G3 (Bethesda)">
        <title>Comparative genomics of a plant-pathogenic fungus, Pyrenophora tritici-repentis, reveals transduplication and the impact of repeat elements on pathogenicity and population divergence.</title>
        <authorList>
            <person name="Manning V.A."/>
            <person name="Pandelova I."/>
            <person name="Dhillon B."/>
            <person name="Wilhelm L.J."/>
            <person name="Goodwin S.B."/>
            <person name="Berlin A.M."/>
            <person name="Figueroa M."/>
            <person name="Freitag M."/>
            <person name="Hane J.K."/>
            <person name="Henrissat B."/>
            <person name="Holman W.H."/>
            <person name="Kodira C.D."/>
            <person name="Martin J."/>
            <person name="Oliver R.P."/>
            <person name="Robbertse B."/>
            <person name="Schackwitz W."/>
            <person name="Schwartz D.C."/>
            <person name="Spatafora J.W."/>
            <person name="Turgeon B.G."/>
            <person name="Yandava C."/>
            <person name="Young S."/>
            <person name="Zhou S."/>
            <person name="Zeng Q."/>
            <person name="Grigoriev I.V."/>
            <person name="Ma L.-J."/>
            <person name="Ciuffetti L.M."/>
        </authorList>
    </citation>
    <scope>NUCLEOTIDE SEQUENCE [LARGE SCALE GENOMIC DNA]</scope>
    <source>
        <strain evidence="7">Pt-1C-BFP</strain>
    </source>
</reference>
<evidence type="ECO:0000256" key="2">
    <source>
        <dbReference type="ARBA" id="ARBA00022679"/>
    </source>
</evidence>
<dbReference type="EC" id="2.5.1.29" evidence="1"/>
<dbReference type="GO" id="GO:0046872">
    <property type="term" value="F:metal ion binding"/>
    <property type="evidence" value="ECO:0007669"/>
    <property type="project" value="UniProtKB-KW"/>
</dbReference>
<dbReference type="InterPro" id="IPR011008">
    <property type="entry name" value="Dimeric_a/b-barrel"/>
</dbReference>
<dbReference type="STRING" id="426418.B2W0S1"/>
<dbReference type="AlphaFoldDB" id="B2W0S1"/>
<evidence type="ECO:0000313" key="7">
    <source>
        <dbReference type="Proteomes" id="UP000001471"/>
    </source>
</evidence>
<dbReference type="OMA" id="GEMPMAM"/>
<dbReference type="EMBL" id="DS231617">
    <property type="protein sequence ID" value="EDU46894.1"/>
    <property type="molecule type" value="Genomic_DNA"/>
</dbReference>
<dbReference type="PANTHER" id="PTHR12001:SF72">
    <property type="entry name" value="THIJ_PFPI FAMILY PROTEIN (AFU_ORTHOLOGUE AFUA_3G01210)-RELATED"/>
    <property type="match status" value="1"/>
</dbReference>
<dbReference type="SUPFAM" id="SSF48576">
    <property type="entry name" value="Terpenoid synthases"/>
    <property type="match status" value="1"/>
</dbReference>
<organism evidence="6 7">
    <name type="scientific">Pyrenophora tritici-repentis (strain Pt-1C-BFP)</name>
    <name type="common">Wheat tan spot fungus</name>
    <name type="synonym">Drechslera tritici-repentis</name>
    <dbReference type="NCBI Taxonomy" id="426418"/>
    <lineage>
        <taxon>Eukaryota</taxon>
        <taxon>Fungi</taxon>
        <taxon>Dikarya</taxon>
        <taxon>Ascomycota</taxon>
        <taxon>Pezizomycotina</taxon>
        <taxon>Dothideomycetes</taxon>
        <taxon>Pleosporomycetidae</taxon>
        <taxon>Pleosporales</taxon>
        <taxon>Pleosporineae</taxon>
        <taxon>Pleosporaceae</taxon>
        <taxon>Pyrenophora</taxon>
    </lineage>
</organism>
<dbReference type="HOGENOM" id="CLU_806854_0_0_1"/>
<dbReference type="GO" id="GO:0046165">
    <property type="term" value="P:alcohol biosynthetic process"/>
    <property type="evidence" value="ECO:0007669"/>
    <property type="project" value="UniProtKB-ARBA"/>
</dbReference>
<dbReference type="Pfam" id="PF00348">
    <property type="entry name" value="polyprenyl_synt"/>
    <property type="match status" value="1"/>
</dbReference>
<dbReference type="Gene3D" id="1.10.600.10">
    <property type="entry name" value="Farnesyl Diphosphate Synthase"/>
    <property type="match status" value="1"/>
</dbReference>
<dbReference type="Gene3D" id="3.30.70.100">
    <property type="match status" value="1"/>
</dbReference>